<dbReference type="PROSITE" id="PS51318">
    <property type="entry name" value="TAT"/>
    <property type="match status" value="1"/>
</dbReference>
<feature type="domain" description="Glycoside hydrolase family 2 immunoglobulin-like beta-sandwich" evidence="5">
    <location>
        <begin position="247"/>
        <end position="351"/>
    </location>
</feature>
<evidence type="ECO:0000259" key="6">
    <source>
        <dbReference type="Pfam" id="PF02836"/>
    </source>
</evidence>
<dbReference type="InterPro" id="IPR051913">
    <property type="entry name" value="GH2_Domain-Containing"/>
</dbReference>
<keyword evidence="4" id="KW-0732">Signal</keyword>
<feature type="domain" description="DUF4982" evidence="7">
    <location>
        <begin position="653"/>
        <end position="709"/>
    </location>
</feature>
<dbReference type="InterPro" id="IPR006102">
    <property type="entry name" value="Ig-like_GH2"/>
</dbReference>
<accession>A0ABP3P921</accession>
<dbReference type="SUPFAM" id="SSF49303">
    <property type="entry name" value="beta-Galactosidase/glucuronidase domain"/>
    <property type="match status" value="1"/>
</dbReference>
<evidence type="ECO:0000259" key="9">
    <source>
        <dbReference type="Pfam" id="PF22666"/>
    </source>
</evidence>
<keyword evidence="11" id="KW-1185">Reference proteome</keyword>
<dbReference type="InterPro" id="IPR036156">
    <property type="entry name" value="Beta-gal/glucu_dom_sf"/>
</dbReference>
<dbReference type="Pfam" id="PF18565">
    <property type="entry name" value="Glyco_hydro2_C5"/>
    <property type="match status" value="1"/>
</dbReference>
<evidence type="ECO:0000256" key="3">
    <source>
        <dbReference type="ARBA" id="ARBA00023295"/>
    </source>
</evidence>
<gene>
    <name evidence="10" type="ORF">GCM10008942_08240</name>
</gene>
<feature type="domain" description="Beta-mannosidase-like galactose-binding" evidence="9">
    <location>
        <begin position="148"/>
        <end position="220"/>
    </location>
</feature>
<dbReference type="NCBIfam" id="NF041462">
    <property type="entry name" value="GalA"/>
    <property type="match status" value="1"/>
</dbReference>
<keyword evidence="2" id="KW-0378">Hydrolase</keyword>
<evidence type="ECO:0000256" key="1">
    <source>
        <dbReference type="ARBA" id="ARBA00007401"/>
    </source>
</evidence>
<dbReference type="InterPro" id="IPR008964">
    <property type="entry name" value="Invasin/intimin_cell_adhesion"/>
</dbReference>
<dbReference type="PRINTS" id="PR00132">
    <property type="entry name" value="GLHYDRLASE2"/>
</dbReference>
<evidence type="ECO:0000256" key="2">
    <source>
        <dbReference type="ARBA" id="ARBA00022801"/>
    </source>
</evidence>
<dbReference type="InterPro" id="IPR006103">
    <property type="entry name" value="Glyco_hydro_2_cat"/>
</dbReference>
<dbReference type="InterPro" id="IPR054593">
    <property type="entry name" value="Beta-mannosidase-like_N2"/>
</dbReference>
<dbReference type="InterPro" id="IPR013783">
    <property type="entry name" value="Ig-like_fold"/>
</dbReference>
<evidence type="ECO:0000313" key="11">
    <source>
        <dbReference type="Proteomes" id="UP001499951"/>
    </source>
</evidence>
<dbReference type="InterPro" id="IPR040605">
    <property type="entry name" value="Glyco_hydro2_dom5"/>
</dbReference>
<dbReference type="SUPFAM" id="SSF51445">
    <property type="entry name" value="(Trans)glycosidases"/>
    <property type="match status" value="1"/>
</dbReference>
<dbReference type="SUPFAM" id="SSF49785">
    <property type="entry name" value="Galactose-binding domain-like"/>
    <property type="match status" value="1"/>
</dbReference>
<dbReference type="Pfam" id="PF22666">
    <property type="entry name" value="Glyco_hydro_2_N2"/>
    <property type="match status" value="1"/>
</dbReference>
<dbReference type="InterPro" id="IPR006101">
    <property type="entry name" value="Glyco_hydro_2"/>
</dbReference>
<dbReference type="Gene3D" id="3.20.20.80">
    <property type="entry name" value="Glycosidases"/>
    <property type="match status" value="1"/>
</dbReference>
<comment type="caution">
    <text evidence="10">The sequence shown here is derived from an EMBL/GenBank/DDBJ whole genome shotgun (WGS) entry which is preliminary data.</text>
</comment>
<dbReference type="EMBL" id="BAAADD010000002">
    <property type="protein sequence ID" value="GAA0562162.1"/>
    <property type="molecule type" value="Genomic_DNA"/>
</dbReference>
<dbReference type="InterPro" id="IPR006311">
    <property type="entry name" value="TAT_signal"/>
</dbReference>
<comment type="similarity">
    <text evidence="1">Belongs to the glycosyl hydrolase 2 family.</text>
</comment>
<dbReference type="SUPFAM" id="SSF49373">
    <property type="entry name" value="Invasin/intimin cell-adhesion fragments"/>
    <property type="match status" value="1"/>
</dbReference>
<sequence length="836" mass="90758">MALSRRDAMKAGAVLAAAATAPAAAAPVHHAAVKSSVPVAKPEASVRERLLLDFGWKFHLGHAADPAWDFGFGANQRTFAKAGYGIATSADADFKDDDWTAINLPHDWVVDLPFVPSTKSYKPDEEDPRAAHGFKPVGREYPQTSIGWYRKVFDIPASDLGRRIALEFDGVFRAATVIFNGYIVATSGSGYRSFRVDVSDFANYGGKNVLVVRVDASLGEGWFYEGAGIYRHVWLTKQDPLHIAQWGTWVKSSVTGRTATLSIATDLVNEGAVRTAHIVSTVFDPDGRVVATLKSPELNLGAGEKRTVAQTSTLSSPRLWSLEVPALYHVLTQIVAKGAVIDDAVTSFGLRTTKFDPAKGFLLNGKPVKLKGTCNHQDHAGIGAALPDALQDWRIAKLKEFGCNAYRTSHNPPTPELLDACDRLGMLVIDETRRMSSDEESLSDLEAMIRRDRNHPSIILWSIGNEEPQQPTERGARIARVMKRRCNELDPTRPVNAAIDNPDAWGKGIGPVLDVIGANYRTPKIPGFLATSPKSIVIGTETGSTVSTRGVYVRDKASGYCVAYDTEAPWWASTAEAWMKVAMPDSRIAGGFVWTGFDYRGEPTPFNVWPNVSSQFGILDTCGFWKDNAWYYKAWWGNEPVLHLFPHWNWTVGEKINVWVHSNLDTIELFLNGQSLGSRKMEPYGHVEWDVTYAPGTLEARGYKDGKLVLTDKRETVGAAAQILLKTDRGSLAADGEDAAVVAVEIVDAEGRVVPTASNLVSFKVTGGALLGVGNGDPRSHEPDKASQRAAFNGLCAAIVQASKSAGDLRVEAMAPGLKAAALVIPMKPAKPRAAV</sequence>
<proteinExistence type="inferred from homology"/>
<dbReference type="PROSITE" id="PS00608">
    <property type="entry name" value="GLYCOSYL_HYDROL_F2_2"/>
    <property type="match status" value="1"/>
</dbReference>
<dbReference type="InterPro" id="IPR048230">
    <property type="entry name" value="GalA-like"/>
</dbReference>
<dbReference type="InterPro" id="IPR023232">
    <property type="entry name" value="Glyco_hydro_2_AS"/>
</dbReference>
<evidence type="ECO:0000313" key="10">
    <source>
        <dbReference type="EMBL" id="GAA0562162.1"/>
    </source>
</evidence>
<feature type="chain" id="PRO_5045824329" evidence="4">
    <location>
        <begin position="26"/>
        <end position="836"/>
    </location>
</feature>
<dbReference type="Gene3D" id="2.60.40.10">
    <property type="entry name" value="Immunoglobulins"/>
    <property type="match status" value="3"/>
</dbReference>
<dbReference type="InterPro" id="IPR008979">
    <property type="entry name" value="Galactose-bd-like_sf"/>
</dbReference>
<dbReference type="InterPro" id="IPR017853">
    <property type="entry name" value="GH"/>
</dbReference>
<evidence type="ECO:0000259" key="7">
    <source>
        <dbReference type="Pfam" id="PF16355"/>
    </source>
</evidence>
<dbReference type="Proteomes" id="UP001499951">
    <property type="component" value="Unassembled WGS sequence"/>
</dbReference>
<protein>
    <submittedName>
        <fullName evidence="10">Beta-galactosidase GalA</fullName>
    </submittedName>
</protein>
<dbReference type="Pfam" id="PF02836">
    <property type="entry name" value="Glyco_hydro_2_C"/>
    <property type="match status" value="2"/>
</dbReference>
<dbReference type="Pfam" id="PF00703">
    <property type="entry name" value="Glyco_hydro_2"/>
    <property type="match status" value="1"/>
</dbReference>
<dbReference type="PANTHER" id="PTHR42732">
    <property type="entry name" value="BETA-GALACTOSIDASE"/>
    <property type="match status" value="1"/>
</dbReference>
<dbReference type="Gene3D" id="2.60.120.260">
    <property type="entry name" value="Galactose-binding domain-like"/>
    <property type="match status" value="1"/>
</dbReference>
<reference evidence="11" key="1">
    <citation type="journal article" date="2019" name="Int. J. Syst. Evol. Microbiol.">
        <title>The Global Catalogue of Microorganisms (GCM) 10K type strain sequencing project: providing services to taxonomists for standard genome sequencing and annotation.</title>
        <authorList>
            <consortium name="The Broad Institute Genomics Platform"/>
            <consortium name="The Broad Institute Genome Sequencing Center for Infectious Disease"/>
            <person name="Wu L."/>
            <person name="Ma J."/>
        </authorList>
    </citation>
    <scope>NUCLEOTIDE SEQUENCE [LARGE SCALE GENOMIC DNA]</scope>
    <source>
        <strain evidence="11">JCM 15089</strain>
    </source>
</reference>
<feature type="signal peptide" evidence="4">
    <location>
        <begin position="1"/>
        <end position="25"/>
    </location>
</feature>
<organism evidence="10 11">
    <name type="scientific">Rhizomicrobium electricum</name>
    <dbReference type="NCBI Taxonomy" id="480070"/>
    <lineage>
        <taxon>Bacteria</taxon>
        <taxon>Pseudomonadati</taxon>
        <taxon>Pseudomonadota</taxon>
        <taxon>Alphaproteobacteria</taxon>
        <taxon>Micropepsales</taxon>
        <taxon>Micropepsaceae</taxon>
        <taxon>Rhizomicrobium</taxon>
    </lineage>
</organism>
<feature type="domain" description="Glycoside hydrolase family 2 catalytic" evidence="6">
    <location>
        <begin position="359"/>
        <end position="434"/>
    </location>
</feature>
<dbReference type="PANTHER" id="PTHR42732:SF1">
    <property type="entry name" value="BETA-MANNOSIDASE"/>
    <property type="match status" value="1"/>
</dbReference>
<dbReference type="RefSeq" id="WP_166932281.1">
    <property type="nucleotide sequence ID" value="NZ_BAAADD010000002.1"/>
</dbReference>
<evidence type="ECO:0000259" key="5">
    <source>
        <dbReference type="Pfam" id="PF00703"/>
    </source>
</evidence>
<keyword evidence="3" id="KW-0326">Glycosidase</keyword>
<dbReference type="InterPro" id="IPR032311">
    <property type="entry name" value="DUF4982"/>
</dbReference>
<name>A0ABP3P921_9PROT</name>
<evidence type="ECO:0000256" key="4">
    <source>
        <dbReference type="SAM" id="SignalP"/>
    </source>
</evidence>
<feature type="domain" description="Glycoside hydrolase family 2" evidence="8">
    <location>
        <begin position="724"/>
        <end position="822"/>
    </location>
</feature>
<evidence type="ECO:0000259" key="8">
    <source>
        <dbReference type="Pfam" id="PF18565"/>
    </source>
</evidence>
<dbReference type="Pfam" id="PF16355">
    <property type="entry name" value="DUF4982"/>
    <property type="match status" value="1"/>
</dbReference>
<feature type="domain" description="Glycoside hydrolase family 2 catalytic" evidence="6">
    <location>
        <begin position="441"/>
        <end position="498"/>
    </location>
</feature>